<dbReference type="EMBL" id="JBHSGP010000013">
    <property type="protein sequence ID" value="MFC4722175.1"/>
    <property type="molecule type" value="Genomic_DNA"/>
</dbReference>
<evidence type="ECO:0000313" key="1">
    <source>
        <dbReference type="EMBL" id="MFC4722175.1"/>
    </source>
</evidence>
<proteinExistence type="predicted"/>
<keyword evidence="2" id="KW-1185">Reference proteome</keyword>
<reference evidence="2" key="1">
    <citation type="journal article" date="2019" name="Int. J. Syst. Evol. Microbiol.">
        <title>The Global Catalogue of Microorganisms (GCM) 10K type strain sequencing project: providing services to taxonomists for standard genome sequencing and annotation.</title>
        <authorList>
            <consortium name="The Broad Institute Genomics Platform"/>
            <consortium name="The Broad Institute Genome Sequencing Center for Infectious Disease"/>
            <person name="Wu L."/>
            <person name="Ma J."/>
        </authorList>
    </citation>
    <scope>NUCLEOTIDE SEQUENCE [LARGE SCALE GENOMIC DNA]</scope>
    <source>
        <strain evidence="2">CCUG 63682</strain>
    </source>
</reference>
<protein>
    <submittedName>
        <fullName evidence="1">Uncharacterized protein</fullName>
    </submittedName>
</protein>
<accession>A0ABV9N3J6</accession>
<evidence type="ECO:0000313" key="2">
    <source>
        <dbReference type="Proteomes" id="UP001595953"/>
    </source>
</evidence>
<name>A0ABV9N3J6_9FLAO</name>
<comment type="caution">
    <text evidence="1">The sequence shown here is derived from an EMBL/GenBank/DDBJ whole genome shotgun (WGS) entry which is preliminary data.</text>
</comment>
<gene>
    <name evidence="1" type="ORF">ACFO5O_07575</name>
</gene>
<sequence length="60" mass="6950">MADSIIDSPVFCIKKKHTFSMSLITNWLNAKIGETVRNNPQIEYGYYVFYSTIQFGDCYS</sequence>
<organism evidence="1 2">
    <name type="scientific">Geojedonia litorea</name>
    <dbReference type="NCBI Taxonomy" id="1268269"/>
    <lineage>
        <taxon>Bacteria</taxon>
        <taxon>Pseudomonadati</taxon>
        <taxon>Bacteroidota</taxon>
        <taxon>Flavobacteriia</taxon>
        <taxon>Flavobacteriales</taxon>
        <taxon>Flavobacteriaceae</taxon>
        <taxon>Geojedonia</taxon>
    </lineage>
</organism>
<dbReference type="Proteomes" id="UP001595953">
    <property type="component" value="Unassembled WGS sequence"/>
</dbReference>